<evidence type="ECO:0000256" key="2">
    <source>
        <dbReference type="ARBA" id="ARBA00023015"/>
    </source>
</evidence>
<dbReference type="InterPro" id="IPR036388">
    <property type="entry name" value="WH-like_DNA-bd_sf"/>
</dbReference>
<feature type="region of interest" description="Disordered" evidence="5">
    <location>
        <begin position="176"/>
        <end position="234"/>
    </location>
</feature>
<dbReference type="InterPro" id="IPR013324">
    <property type="entry name" value="RNA_pol_sigma_r3/r4-like"/>
</dbReference>
<dbReference type="EMBL" id="BSBI01000008">
    <property type="protein sequence ID" value="GLF96696.1"/>
    <property type="molecule type" value="Genomic_DNA"/>
</dbReference>
<evidence type="ECO:0000259" key="6">
    <source>
        <dbReference type="Pfam" id="PF04542"/>
    </source>
</evidence>
<evidence type="ECO:0000256" key="1">
    <source>
        <dbReference type="ARBA" id="ARBA00010641"/>
    </source>
</evidence>
<proteinExistence type="inferred from homology"/>
<evidence type="ECO:0000313" key="9">
    <source>
        <dbReference type="Proteomes" id="UP001291653"/>
    </source>
</evidence>
<name>A0ABQ5P393_9ACTN</name>
<dbReference type="PANTHER" id="PTHR43133:SF25">
    <property type="entry name" value="RNA POLYMERASE SIGMA FACTOR RFAY-RELATED"/>
    <property type="match status" value="1"/>
</dbReference>
<evidence type="ECO:0000259" key="7">
    <source>
        <dbReference type="Pfam" id="PF08281"/>
    </source>
</evidence>
<accession>A0ABQ5P393</accession>
<feature type="domain" description="RNA polymerase sigma-70 region 2" evidence="6">
    <location>
        <begin position="20"/>
        <end position="88"/>
    </location>
</feature>
<feature type="compositionally biased region" description="Pro residues" evidence="5">
    <location>
        <begin position="183"/>
        <end position="196"/>
    </location>
</feature>
<dbReference type="InterPro" id="IPR039425">
    <property type="entry name" value="RNA_pol_sigma-70-like"/>
</dbReference>
<dbReference type="RefSeq" id="WP_323448716.1">
    <property type="nucleotide sequence ID" value="NZ_BSBI01000008.1"/>
</dbReference>
<organism evidence="8 9">
    <name type="scientific">Streptomyces yaizuensis</name>
    <dbReference type="NCBI Taxonomy" id="2989713"/>
    <lineage>
        <taxon>Bacteria</taxon>
        <taxon>Bacillati</taxon>
        <taxon>Actinomycetota</taxon>
        <taxon>Actinomycetes</taxon>
        <taxon>Kitasatosporales</taxon>
        <taxon>Streptomycetaceae</taxon>
        <taxon>Streptomyces</taxon>
    </lineage>
</organism>
<dbReference type="InterPro" id="IPR007627">
    <property type="entry name" value="RNA_pol_sigma70_r2"/>
</dbReference>
<keyword evidence="3" id="KW-0731">Sigma factor</keyword>
<dbReference type="NCBIfam" id="TIGR02937">
    <property type="entry name" value="sigma70-ECF"/>
    <property type="match status" value="1"/>
</dbReference>
<dbReference type="Pfam" id="PF08281">
    <property type="entry name" value="Sigma70_r4_2"/>
    <property type="match status" value="1"/>
</dbReference>
<dbReference type="Pfam" id="PF04542">
    <property type="entry name" value="Sigma70_r2"/>
    <property type="match status" value="1"/>
</dbReference>
<dbReference type="Gene3D" id="1.10.1740.10">
    <property type="match status" value="1"/>
</dbReference>
<dbReference type="SUPFAM" id="SSF88659">
    <property type="entry name" value="Sigma3 and sigma4 domains of RNA polymerase sigma factors"/>
    <property type="match status" value="1"/>
</dbReference>
<sequence>MDYSTHARIRDGDPSVFRELFAAHAPLVYRHAVRTTGDRSLAEDVVSLTFLEAWRLRHRLRDEGDGPRPWLMGIAVNVLRNTTRAARRHRAALARIPLRDTVPDFADEIVGRLTDTARLAAAQRALGRLRRADREVFTLCVWSGLEYTEAAAALGIPVGTVRSRLSRARTRLRALAQEELERPVPPTPAPPTPVPPSRVGAAGPGGESTEPARRNGQVPGGRTRVARSNEERTR</sequence>
<evidence type="ECO:0000256" key="3">
    <source>
        <dbReference type="ARBA" id="ARBA00023082"/>
    </source>
</evidence>
<evidence type="ECO:0000256" key="4">
    <source>
        <dbReference type="ARBA" id="ARBA00023163"/>
    </source>
</evidence>
<dbReference type="InterPro" id="IPR014284">
    <property type="entry name" value="RNA_pol_sigma-70_dom"/>
</dbReference>
<evidence type="ECO:0000313" key="8">
    <source>
        <dbReference type="EMBL" id="GLF96696.1"/>
    </source>
</evidence>
<feature type="domain" description="RNA polymerase sigma factor 70 region 4 type 2" evidence="7">
    <location>
        <begin position="121"/>
        <end position="172"/>
    </location>
</feature>
<protein>
    <submittedName>
        <fullName evidence="8">RNA polymerase sigma factor</fullName>
    </submittedName>
</protein>
<keyword evidence="2" id="KW-0805">Transcription regulation</keyword>
<dbReference type="InterPro" id="IPR013249">
    <property type="entry name" value="RNA_pol_sigma70_r4_t2"/>
</dbReference>
<gene>
    <name evidence="8" type="ORF">SYYSPA8_20385</name>
</gene>
<dbReference type="SUPFAM" id="SSF88946">
    <property type="entry name" value="Sigma2 domain of RNA polymerase sigma factors"/>
    <property type="match status" value="1"/>
</dbReference>
<reference evidence="8 9" key="1">
    <citation type="submission" date="2022-10" db="EMBL/GenBank/DDBJ databases">
        <title>Draft genome sequence of Streptomyces sp. YSPA8.</title>
        <authorList>
            <person name="Moriuchi R."/>
            <person name="Dohra H."/>
            <person name="Yamamura H."/>
            <person name="Kodani S."/>
        </authorList>
    </citation>
    <scope>NUCLEOTIDE SEQUENCE [LARGE SCALE GENOMIC DNA]</scope>
    <source>
        <strain evidence="8 9">YSPA8</strain>
    </source>
</reference>
<keyword evidence="9" id="KW-1185">Reference proteome</keyword>
<evidence type="ECO:0000256" key="5">
    <source>
        <dbReference type="SAM" id="MobiDB-lite"/>
    </source>
</evidence>
<comment type="caution">
    <text evidence="8">The sequence shown here is derived from an EMBL/GenBank/DDBJ whole genome shotgun (WGS) entry which is preliminary data.</text>
</comment>
<dbReference type="PANTHER" id="PTHR43133">
    <property type="entry name" value="RNA POLYMERASE ECF-TYPE SIGMA FACTO"/>
    <property type="match status" value="1"/>
</dbReference>
<comment type="similarity">
    <text evidence="1">Belongs to the sigma-70 factor family. ECF subfamily.</text>
</comment>
<dbReference type="CDD" id="cd06171">
    <property type="entry name" value="Sigma70_r4"/>
    <property type="match status" value="1"/>
</dbReference>
<dbReference type="Gene3D" id="1.10.10.10">
    <property type="entry name" value="Winged helix-like DNA-binding domain superfamily/Winged helix DNA-binding domain"/>
    <property type="match status" value="1"/>
</dbReference>
<dbReference type="InterPro" id="IPR013325">
    <property type="entry name" value="RNA_pol_sigma_r2"/>
</dbReference>
<keyword evidence="4" id="KW-0804">Transcription</keyword>
<dbReference type="Proteomes" id="UP001291653">
    <property type="component" value="Unassembled WGS sequence"/>
</dbReference>